<evidence type="ECO:0000313" key="1">
    <source>
        <dbReference type="EMBL" id="CEK48849.1"/>
    </source>
</evidence>
<accession>A0A0B6XY51</accession>
<name>A0A0B6XY51_9EUPU</name>
<organism evidence="1">
    <name type="scientific">Arion vulgaris</name>
    <dbReference type="NCBI Taxonomy" id="1028688"/>
    <lineage>
        <taxon>Eukaryota</taxon>
        <taxon>Metazoa</taxon>
        <taxon>Spiralia</taxon>
        <taxon>Lophotrochozoa</taxon>
        <taxon>Mollusca</taxon>
        <taxon>Gastropoda</taxon>
        <taxon>Heterobranchia</taxon>
        <taxon>Euthyneura</taxon>
        <taxon>Panpulmonata</taxon>
        <taxon>Eupulmonata</taxon>
        <taxon>Stylommatophora</taxon>
        <taxon>Helicina</taxon>
        <taxon>Arionoidea</taxon>
        <taxon>Arionidae</taxon>
        <taxon>Arion</taxon>
    </lineage>
</organism>
<gene>
    <name evidence="1" type="primary">ORF5378</name>
</gene>
<proteinExistence type="predicted"/>
<feature type="non-terminal residue" evidence="1">
    <location>
        <position position="1"/>
    </location>
</feature>
<reference evidence="1" key="1">
    <citation type="submission" date="2014-12" db="EMBL/GenBank/DDBJ databases">
        <title>Insight into the proteome of Arion vulgaris.</title>
        <authorList>
            <person name="Aradska J."/>
            <person name="Bulat T."/>
            <person name="Smidak R."/>
            <person name="Sarate P."/>
            <person name="Gangsoo J."/>
            <person name="Sialana F."/>
            <person name="Bilban M."/>
            <person name="Lubec G."/>
        </authorList>
    </citation>
    <scope>NUCLEOTIDE SEQUENCE</scope>
    <source>
        <tissue evidence="1">Skin</tissue>
    </source>
</reference>
<sequence length="54" mass="6020">KLLKRIGTHFQTSHKSQPNEEIICSNKQKIGSFDKCDSGTDKVTAQQDAKTSKL</sequence>
<dbReference type="AlphaFoldDB" id="A0A0B6XY51"/>
<dbReference type="EMBL" id="HACG01001984">
    <property type="protein sequence ID" value="CEK48849.1"/>
    <property type="molecule type" value="Transcribed_RNA"/>
</dbReference>
<protein>
    <submittedName>
        <fullName evidence="1">Uncharacterized protein</fullName>
    </submittedName>
</protein>